<name>A0A847RWB9_9BACT</name>
<organism evidence="1 2">
    <name type="scientific">Chitinophaga varians</name>
    <dbReference type="NCBI Taxonomy" id="2202339"/>
    <lineage>
        <taxon>Bacteria</taxon>
        <taxon>Pseudomonadati</taxon>
        <taxon>Bacteroidota</taxon>
        <taxon>Chitinophagia</taxon>
        <taxon>Chitinophagales</taxon>
        <taxon>Chitinophagaceae</taxon>
        <taxon>Chitinophaga</taxon>
    </lineage>
</organism>
<dbReference type="EMBL" id="JABAIA010000002">
    <property type="protein sequence ID" value="NLR67312.1"/>
    <property type="molecule type" value="Genomic_DNA"/>
</dbReference>
<dbReference type="RefSeq" id="WP_168873189.1">
    <property type="nucleotide sequence ID" value="NZ_JABAIA010000002.1"/>
</dbReference>
<evidence type="ECO:0000313" key="1">
    <source>
        <dbReference type="EMBL" id="NLR67312.1"/>
    </source>
</evidence>
<dbReference type="Proteomes" id="UP000570474">
    <property type="component" value="Unassembled WGS sequence"/>
</dbReference>
<proteinExistence type="predicted"/>
<reference evidence="1 2" key="1">
    <citation type="submission" date="2020-04" db="EMBL/GenBank/DDBJ databases">
        <authorList>
            <person name="Yin C."/>
        </authorList>
    </citation>
    <scope>NUCLEOTIDE SEQUENCE [LARGE SCALE GENOMIC DNA]</scope>
    <source>
        <strain evidence="1 2">Ae27</strain>
    </source>
</reference>
<sequence length="175" mass="20409">MNKEDYNIKEYSLVYGLSGSPKKILQTVFGDYDLDGLKHHFEYWKYAALGNNISLYDCGKERRMLIGFCEDLEKVLEAFYVLSKHKKKQLERIPSEHKKIWKKCNKCSVLSKDEKKNPDAVLKLFSKKYKRLYAKAELVEMFECVITLEKGDRGHLNGAVSFFMCVDALLSLLYL</sequence>
<keyword evidence="2" id="KW-1185">Reference proteome</keyword>
<protein>
    <submittedName>
        <fullName evidence="1">Uncharacterized protein</fullName>
    </submittedName>
</protein>
<dbReference type="AlphaFoldDB" id="A0A847RWB9"/>
<gene>
    <name evidence="1" type="ORF">HGH92_23610</name>
</gene>
<evidence type="ECO:0000313" key="2">
    <source>
        <dbReference type="Proteomes" id="UP000570474"/>
    </source>
</evidence>
<accession>A0A847RWB9</accession>
<comment type="caution">
    <text evidence="1">The sequence shown here is derived from an EMBL/GenBank/DDBJ whole genome shotgun (WGS) entry which is preliminary data.</text>
</comment>